<protein>
    <recommendedName>
        <fullName evidence="2">RING-type E3 ubiquitin transferase</fullName>
        <ecNumber evidence="2">2.3.2.27</ecNumber>
    </recommendedName>
</protein>
<evidence type="ECO:0000313" key="9">
    <source>
        <dbReference type="RefSeq" id="XP_022735668.1"/>
    </source>
</evidence>
<dbReference type="InterPro" id="IPR001841">
    <property type="entry name" value="Znf_RING"/>
</dbReference>
<dbReference type="GO" id="GO:0005737">
    <property type="term" value="C:cytoplasm"/>
    <property type="evidence" value="ECO:0007669"/>
    <property type="project" value="TreeGrafter"/>
</dbReference>
<evidence type="ECO:0000256" key="4">
    <source>
        <dbReference type="ARBA" id="ARBA00022771"/>
    </source>
</evidence>
<evidence type="ECO:0000259" key="7">
    <source>
        <dbReference type="PROSITE" id="PS50089"/>
    </source>
</evidence>
<sequence length="164" mass="18723">MLNGLRINPESLTFDLVIDEIIRHGLRIGNLASNMGRKVLPLRLELWGTVEEHVNNDMILVRRALEESALESNYGMVPAKESSVEKMLKRVRVEDGDEREKGEENIKKRKVKGEDCVICLEEIKVGSGASRMPCSHTFHAICIETWLKQSHYCPICRFEMPTES</sequence>
<evidence type="ECO:0000313" key="8">
    <source>
        <dbReference type="Proteomes" id="UP000515121"/>
    </source>
</evidence>
<comment type="catalytic activity">
    <reaction evidence="1">
        <text>S-ubiquitinyl-[E2 ubiquitin-conjugating enzyme]-L-cysteine + [acceptor protein]-L-lysine = [E2 ubiquitin-conjugating enzyme]-L-cysteine + N(6)-ubiquitinyl-[acceptor protein]-L-lysine.</text>
        <dbReference type="EC" id="2.3.2.27"/>
    </reaction>
</comment>
<keyword evidence="8" id="KW-1185">Reference proteome</keyword>
<dbReference type="EC" id="2.3.2.27" evidence="2"/>
<proteinExistence type="predicted"/>
<feature type="domain" description="RING-type" evidence="7">
    <location>
        <begin position="116"/>
        <end position="157"/>
    </location>
</feature>
<dbReference type="KEGG" id="dzi:111289076"/>
<keyword evidence="3" id="KW-0479">Metal-binding</keyword>
<evidence type="ECO:0000256" key="1">
    <source>
        <dbReference type="ARBA" id="ARBA00000900"/>
    </source>
</evidence>
<evidence type="ECO:0000256" key="2">
    <source>
        <dbReference type="ARBA" id="ARBA00012483"/>
    </source>
</evidence>
<dbReference type="GO" id="GO:0016567">
    <property type="term" value="P:protein ubiquitination"/>
    <property type="evidence" value="ECO:0007669"/>
    <property type="project" value="TreeGrafter"/>
</dbReference>
<dbReference type="GO" id="GO:0008270">
    <property type="term" value="F:zinc ion binding"/>
    <property type="evidence" value="ECO:0007669"/>
    <property type="project" value="UniProtKB-KW"/>
</dbReference>
<dbReference type="Proteomes" id="UP000515121">
    <property type="component" value="Unplaced"/>
</dbReference>
<dbReference type="OrthoDB" id="4348522at2759"/>
<reference evidence="9" key="1">
    <citation type="submission" date="2025-08" db="UniProtKB">
        <authorList>
            <consortium name="RefSeq"/>
        </authorList>
    </citation>
    <scope>IDENTIFICATION</scope>
    <source>
        <tissue evidence="9">Fruit stalk</tissue>
    </source>
</reference>
<dbReference type="PANTHER" id="PTHR15710">
    <property type="entry name" value="E3 UBIQUITIN-PROTEIN LIGASE PRAJA"/>
    <property type="match status" value="1"/>
</dbReference>
<dbReference type="PROSITE" id="PS50089">
    <property type="entry name" value="ZF_RING_2"/>
    <property type="match status" value="1"/>
</dbReference>
<dbReference type="GO" id="GO:0061630">
    <property type="term" value="F:ubiquitin protein ligase activity"/>
    <property type="evidence" value="ECO:0007669"/>
    <property type="project" value="UniProtKB-EC"/>
</dbReference>
<evidence type="ECO:0000256" key="3">
    <source>
        <dbReference type="ARBA" id="ARBA00022723"/>
    </source>
</evidence>
<evidence type="ECO:0000256" key="5">
    <source>
        <dbReference type="ARBA" id="ARBA00022833"/>
    </source>
</evidence>
<dbReference type="Gene3D" id="3.30.40.10">
    <property type="entry name" value="Zinc/RING finger domain, C3HC4 (zinc finger)"/>
    <property type="match status" value="1"/>
</dbReference>
<dbReference type="InterPro" id="IPR013083">
    <property type="entry name" value="Znf_RING/FYVE/PHD"/>
</dbReference>
<dbReference type="Pfam" id="PF13639">
    <property type="entry name" value="zf-RING_2"/>
    <property type="match status" value="1"/>
</dbReference>
<dbReference type="CDD" id="cd16454">
    <property type="entry name" value="RING-H2_PA-TM-RING"/>
    <property type="match status" value="1"/>
</dbReference>
<keyword evidence="4 6" id="KW-0863">Zinc-finger</keyword>
<dbReference type="GeneID" id="111289076"/>
<evidence type="ECO:0000256" key="6">
    <source>
        <dbReference type="PROSITE-ProRule" id="PRU00175"/>
    </source>
</evidence>
<dbReference type="PANTHER" id="PTHR15710:SF59">
    <property type="entry name" value="E3 UBIQUITIN-PROTEIN LIGASE SDIR1-LIKE"/>
    <property type="match status" value="1"/>
</dbReference>
<dbReference type="SMART" id="SM00184">
    <property type="entry name" value="RING"/>
    <property type="match status" value="1"/>
</dbReference>
<gene>
    <name evidence="9" type="primary">LOC111289076</name>
</gene>
<keyword evidence="5" id="KW-0862">Zinc</keyword>
<dbReference type="AlphaFoldDB" id="A0A6P5Y5F3"/>
<name>A0A6P5Y5F3_DURZI</name>
<dbReference type="SUPFAM" id="SSF57850">
    <property type="entry name" value="RING/U-box"/>
    <property type="match status" value="1"/>
</dbReference>
<organism evidence="8 9">
    <name type="scientific">Durio zibethinus</name>
    <name type="common">Durian</name>
    <dbReference type="NCBI Taxonomy" id="66656"/>
    <lineage>
        <taxon>Eukaryota</taxon>
        <taxon>Viridiplantae</taxon>
        <taxon>Streptophyta</taxon>
        <taxon>Embryophyta</taxon>
        <taxon>Tracheophyta</taxon>
        <taxon>Spermatophyta</taxon>
        <taxon>Magnoliopsida</taxon>
        <taxon>eudicotyledons</taxon>
        <taxon>Gunneridae</taxon>
        <taxon>Pentapetalae</taxon>
        <taxon>rosids</taxon>
        <taxon>malvids</taxon>
        <taxon>Malvales</taxon>
        <taxon>Malvaceae</taxon>
        <taxon>Helicteroideae</taxon>
        <taxon>Durio</taxon>
    </lineage>
</organism>
<dbReference type="RefSeq" id="XP_022735668.1">
    <property type="nucleotide sequence ID" value="XM_022879933.1"/>
</dbReference>
<accession>A0A6P5Y5F3</accession>